<feature type="domain" description="RmlD-like substrate binding" evidence="4">
    <location>
        <begin position="9"/>
        <end position="304"/>
    </location>
</feature>
<name>A0ABW6HHC9_9ACTN</name>
<dbReference type="RefSeq" id="WP_381843434.1">
    <property type="nucleotide sequence ID" value="NZ_JBHYTS010000109.1"/>
</dbReference>
<dbReference type="CDD" id="cd05254">
    <property type="entry name" value="dTDP_HR_like_SDR_e"/>
    <property type="match status" value="1"/>
</dbReference>
<evidence type="ECO:0000256" key="1">
    <source>
        <dbReference type="ARBA" id="ARBA00010944"/>
    </source>
</evidence>
<evidence type="ECO:0000256" key="3">
    <source>
        <dbReference type="SAM" id="MobiDB-lite"/>
    </source>
</evidence>
<reference evidence="5 6" key="1">
    <citation type="submission" date="2024-09" db="EMBL/GenBank/DDBJ databases">
        <title>The Natural Products Discovery Center: Release of the First 8490 Sequenced Strains for Exploring Actinobacteria Biosynthetic Diversity.</title>
        <authorList>
            <person name="Kalkreuter E."/>
            <person name="Kautsar S.A."/>
            <person name="Yang D."/>
            <person name="Bader C.D."/>
            <person name="Teijaro C.N."/>
            <person name="Fluegel L."/>
            <person name="Davis C.M."/>
            <person name="Simpson J.R."/>
            <person name="Lauterbach L."/>
            <person name="Steele A.D."/>
            <person name="Gui C."/>
            <person name="Meng S."/>
            <person name="Li G."/>
            <person name="Viehrig K."/>
            <person name="Ye F."/>
            <person name="Su P."/>
            <person name="Kiefer A.F."/>
            <person name="Nichols A."/>
            <person name="Cepeda A.J."/>
            <person name="Yan W."/>
            <person name="Fan B."/>
            <person name="Jiang Y."/>
            <person name="Adhikari A."/>
            <person name="Zheng C.-J."/>
            <person name="Schuster L."/>
            <person name="Cowan T.M."/>
            <person name="Smanski M.J."/>
            <person name="Chevrette M.G."/>
            <person name="De Carvalho L.P.S."/>
            <person name="Shen B."/>
        </authorList>
    </citation>
    <scope>NUCLEOTIDE SEQUENCE [LARGE SCALE GENOMIC DNA]</scope>
    <source>
        <strain evidence="5 6">NPDC059500</strain>
    </source>
</reference>
<dbReference type="EMBL" id="JBHYTS010000109">
    <property type="protein sequence ID" value="MFE1755751.1"/>
    <property type="molecule type" value="Genomic_DNA"/>
</dbReference>
<keyword evidence="6" id="KW-1185">Reference proteome</keyword>
<keyword evidence="2" id="KW-0521">NADP</keyword>
<evidence type="ECO:0000313" key="6">
    <source>
        <dbReference type="Proteomes" id="UP001599756"/>
    </source>
</evidence>
<accession>A0ABW6HHC9</accession>
<dbReference type="Gene3D" id="3.90.25.10">
    <property type="entry name" value="UDP-galactose 4-epimerase, domain 1"/>
    <property type="match status" value="1"/>
</dbReference>
<dbReference type="GO" id="GO:0008831">
    <property type="term" value="F:dTDP-4-dehydrorhamnose reductase activity"/>
    <property type="evidence" value="ECO:0007669"/>
    <property type="project" value="UniProtKB-EC"/>
</dbReference>
<dbReference type="InterPro" id="IPR029903">
    <property type="entry name" value="RmlD-like-bd"/>
</dbReference>
<evidence type="ECO:0000256" key="2">
    <source>
        <dbReference type="RuleBase" id="RU364082"/>
    </source>
</evidence>
<dbReference type="PANTHER" id="PTHR10491">
    <property type="entry name" value="DTDP-4-DEHYDRORHAMNOSE REDUCTASE"/>
    <property type="match status" value="1"/>
</dbReference>
<proteinExistence type="inferred from homology"/>
<feature type="region of interest" description="Disordered" evidence="3">
    <location>
        <begin position="302"/>
        <end position="326"/>
    </location>
</feature>
<comment type="pathway">
    <text evidence="2">Carbohydrate biosynthesis; dTDP-L-rhamnose biosynthesis.</text>
</comment>
<dbReference type="Pfam" id="PF04321">
    <property type="entry name" value="RmlD_sub_bind"/>
    <property type="match status" value="1"/>
</dbReference>
<keyword evidence="2 5" id="KW-0560">Oxidoreductase</keyword>
<comment type="function">
    <text evidence="2">Catalyzes the reduction of dTDP-6-deoxy-L-lyxo-4-hexulose to yield dTDP-L-rhamnose.</text>
</comment>
<organism evidence="5 6">
    <name type="scientific">Streptomyces anandii</name>
    <dbReference type="NCBI Taxonomy" id="285454"/>
    <lineage>
        <taxon>Bacteria</taxon>
        <taxon>Bacillati</taxon>
        <taxon>Actinomycetota</taxon>
        <taxon>Actinomycetes</taxon>
        <taxon>Kitasatosporales</taxon>
        <taxon>Streptomycetaceae</taxon>
        <taxon>Streptomyces</taxon>
    </lineage>
</organism>
<dbReference type="InterPro" id="IPR005913">
    <property type="entry name" value="dTDP_dehydrorham_reduct"/>
</dbReference>
<feature type="compositionally biased region" description="Low complexity" evidence="3">
    <location>
        <begin position="312"/>
        <end position="326"/>
    </location>
</feature>
<comment type="caution">
    <text evidence="5">The sequence shown here is derived from an EMBL/GenBank/DDBJ whole genome shotgun (WGS) entry which is preliminary data.</text>
</comment>
<comment type="similarity">
    <text evidence="1 2">Belongs to the dTDP-4-dehydrorhamnose reductase family.</text>
</comment>
<dbReference type="Proteomes" id="UP001599756">
    <property type="component" value="Unassembled WGS sequence"/>
</dbReference>
<evidence type="ECO:0000313" key="5">
    <source>
        <dbReference type="EMBL" id="MFE1755751.1"/>
    </source>
</evidence>
<dbReference type="InterPro" id="IPR036291">
    <property type="entry name" value="NAD(P)-bd_dom_sf"/>
</dbReference>
<protein>
    <recommendedName>
        <fullName evidence="2">dTDP-4-dehydrorhamnose reductase</fullName>
        <ecNumber evidence="2">1.1.1.133</ecNumber>
    </recommendedName>
</protein>
<dbReference type="PANTHER" id="PTHR10491:SF4">
    <property type="entry name" value="METHIONINE ADENOSYLTRANSFERASE 2 SUBUNIT BETA"/>
    <property type="match status" value="1"/>
</dbReference>
<evidence type="ECO:0000259" key="4">
    <source>
        <dbReference type="Pfam" id="PF04321"/>
    </source>
</evidence>
<dbReference type="Gene3D" id="3.40.50.720">
    <property type="entry name" value="NAD(P)-binding Rossmann-like Domain"/>
    <property type="match status" value="1"/>
</dbReference>
<dbReference type="SUPFAM" id="SSF51735">
    <property type="entry name" value="NAD(P)-binding Rossmann-fold domains"/>
    <property type="match status" value="1"/>
</dbReference>
<gene>
    <name evidence="5" type="primary">rfbD</name>
    <name evidence="5" type="ORF">ACFW88_35370</name>
</gene>
<dbReference type="EC" id="1.1.1.133" evidence="2"/>
<sequence>MPATEFRWLVVGAGGTLGRAVRARLEAADAVTVALGRDELDVTDRRAVFEAVAAHRPHTVVNCAAWTDVDAAEHDEAAAARVNADGPRHLALACAGSGARLVHVSTDYVFGGAPGHLGTPYPEDAVPEPCTAYGRTKLAGERAVLAALPRTAAVVRTSWLYGPAAPGPAAPGVTTPSVTGFVGTMARIAGEPGRAADVVDDQHGQPSWAPDVAERLVALGSLPADRTAGVFHATGAGRTTWHELAREVFRLLGADPLRVRPMGSDRLTRPARRPAWSVLGHGRWAQAGLPPMRHWRTALTEAMTPGTPPAHPAAATATTATTTAPATATVTATAPATATATEGS</sequence>
<dbReference type="NCBIfam" id="TIGR01214">
    <property type="entry name" value="rmlD"/>
    <property type="match status" value="1"/>
</dbReference>